<gene>
    <name evidence="5" type="ORF">RhiXN_05623</name>
</gene>
<dbReference type="InterPro" id="IPR027417">
    <property type="entry name" value="P-loop_NTPase"/>
</dbReference>
<evidence type="ECO:0000313" key="5">
    <source>
        <dbReference type="EMBL" id="QRW20634.1"/>
    </source>
</evidence>
<evidence type="ECO:0000259" key="3">
    <source>
        <dbReference type="Pfam" id="PF00004"/>
    </source>
</evidence>
<dbReference type="RefSeq" id="XP_043180871.1">
    <property type="nucleotide sequence ID" value="XM_043325439.1"/>
</dbReference>
<feature type="transmembrane region" description="Helical" evidence="2">
    <location>
        <begin position="541"/>
        <end position="564"/>
    </location>
</feature>
<dbReference type="GO" id="GO:0016887">
    <property type="term" value="F:ATP hydrolysis activity"/>
    <property type="evidence" value="ECO:0007669"/>
    <property type="project" value="InterPro"/>
</dbReference>
<evidence type="ECO:0000313" key="6">
    <source>
        <dbReference type="Proteomes" id="UP000650533"/>
    </source>
</evidence>
<feature type="domain" description="DUF7025" evidence="4">
    <location>
        <begin position="220"/>
        <end position="312"/>
    </location>
</feature>
<dbReference type="SUPFAM" id="SSF52540">
    <property type="entry name" value="P-loop containing nucleoside triphosphate hydrolases"/>
    <property type="match status" value="1"/>
</dbReference>
<evidence type="ECO:0000256" key="1">
    <source>
        <dbReference type="SAM" id="MobiDB-lite"/>
    </source>
</evidence>
<dbReference type="InterPro" id="IPR003959">
    <property type="entry name" value="ATPase_AAA_core"/>
</dbReference>
<proteinExistence type="predicted"/>
<dbReference type="InterPro" id="IPR054289">
    <property type="entry name" value="DUF7025"/>
</dbReference>
<dbReference type="Pfam" id="PF22942">
    <property type="entry name" value="DUF7025"/>
    <property type="match status" value="1"/>
</dbReference>
<dbReference type="KEGG" id="rsx:RhiXN_05623"/>
<keyword evidence="2" id="KW-0812">Transmembrane</keyword>
<feature type="region of interest" description="Disordered" evidence="1">
    <location>
        <begin position="368"/>
        <end position="405"/>
    </location>
</feature>
<evidence type="ECO:0000259" key="4">
    <source>
        <dbReference type="Pfam" id="PF22942"/>
    </source>
</evidence>
<keyword evidence="2" id="KW-1133">Transmembrane helix</keyword>
<protein>
    <submittedName>
        <fullName evidence="5">AAA family ATPase</fullName>
    </submittedName>
</protein>
<dbReference type="PANTHER" id="PTHR46411">
    <property type="entry name" value="FAMILY ATPASE, PUTATIVE-RELATED"/>
    <property type="match status" value="1"/>
</dbReference>
<sequence>MPIIRRGQDITARSYYECFDQVWDPQAYGNWVIVPVDSQIRFRRRNLAFEAHNRIHSPTGSSVNDHTWIEIESNDLVKYFRSHEALKGVESLENVNPGIDARDIYLRLEALKVSAVEPIFELEEEEPATVGLGLGWPPSPVPMLPINFATHSQDQFPSPPRSIVSPPGITHPPPMNSSPSSRNSYSPVFLHSNPPLTVPEQLWVLLDFVKSHFEETVEELERLRLDGNISYGLLWMLCVPGHLVETKDTATGLPIGMRLQSWDYGHDGTKFTIRGDTYMWDGKLFKREITSVEIEHFEGTMKLDQLPIKPLTDQCKQSLIERGRLYQKYAGIHHLNYDATITVSTEYSTIQLPAKGRVMLDAGGYSRYNSNNSREHQGPTWDPYPLRSPLPGPVRSPLRSDDEYKNDNPLPDEILCLTPPAHKAWSFAAEAWGNVLVNDLSEITFDKLALDRLVLKTDQKKLLKVLVESYSGGNKLAMDPRPGKNGGLTMVLHGNPGTKKTLTAEAVSEHLKCPLYVVSSGELGTEADELEKKLRSIFEMIAAWGAALLINEANLIATLYVLILSTDRVHTFDKAFIPRISIAIHHPDLDQASRLLTWKESLVCAGVTLVDSNTSPLDKESYITHEELGSLAKRPIDACAIGQIIRGAQALSISDMEPLRMSHLSTVLKVAEQFEADSKELELTEDTTARKEGW</sequence>
<evidence type="ECO:0000256" key="2">
    <source>
        <dbReference type="SAM" id="Phobius"/>
    </source>
</evidence>
<dbReference type="EMBL" id="CP059663">
    <property type="protein sequence ID" value="QRW20634.1"/>
    <property type="molecule type" value="Genomic_DNA"/>
</dbReference>
<dbReference type="Pfam" id="PF00004">
    <property type="entry name" value="AAA"/>
    <property type="match status" value="1"/>
</dbReference>
<dbReference type="AlphaFoldDB" id="A0A8H8SWK3"/>
<name>A0A8H8SWK3_9AGAM</name>
<keyword evidence="2" id="KW-0472">Membrane</keyword>
<dbReference type="Gene3D" id="3.40.50.300">
    <property type="entry name" value="P-loop containing nucleotide triphosphate hydrolases"/>
    <property type="match status" value="1"/>
</dbReference>
<feature type="domain" description="ATPase AAA-type core" evidence="3">
    <location>
        <begin position="490"/>
        <end position="556"/>
    </location>
</feature>
<dbReference type="GO" id="GO:0005524">
    <property type="term" value="F:ATP binding"/>
    <property type="evidence" value="ECO:0007669"/>
    <property type="project" value="InterPro"/>
</dbReference>
<accession>A0A8H8SWK3</accession>
<feature type="region of interest" description="Disordered" evidence="1">
    <location>
        <begin position="155"/>
        <end position="182"/>
    </location>
</feature>
<dbReference type="GeneID" id="67027902"/>
<dbReference type="Proteomes" id="UP000650533">
    <property type="component" value="Chromosome 6"/>
</dbReference>
<dbReference type="PANTHER" id="PTHR46411:SF3">
    <property type="entry name" value="AAA+ ATPASE DOMAIN-CONTAINING PROTEIN"/>
    <property type="match status" value="1"/>
</dbReference>
<organism evidence="5 6">
    <name type="scientific">Rhizoctonia solani</name>
    <dbReference type="NCBI Taxonomy" id="456999"/>
    <lineage>
        <taxon>Eukaryota</taxon>
        <taxon>Fungi</taxon>
        <taxon>Dikarya</taxon>
        <taxon>Basidiomycota</taxon>
        <taxon>Agaricomycotina</taxon>
        <taxon>Agaricomycetes</taxon>
        <taxon>Cantharellales</taxon>
        <taxon>Ceratobasidiaceae</taxon>
        <taxon>Rhizoctonia</taxon>
    </lineage>
</organism>
<reference evidence="5" key="1">
    <citation type="submission" date="2020-05" db="EMBL/GenBank/DDBJ databases">
        <title>Evolutionary and genomic comparisons of hybrid uninucleate and nonhybrid Rhizoctonia fungi.</title>
        <authorList>
            <person name="Li C."/>
            <person name="Chen X."/>
        </authorList>
    </citation>
    <scope>NUCLEOTIDE SEQUENCE</scope>
    <source>
        <strain evidence="5">AG-1 IA</strain>
    </source>
</reference>